<protein>
    <recommendedName>
        <fullName evidence="2">tRNA-2-methylthio-N(6)-dimethylallyladenosine synthase</fullName>
        <ecNumber evidence="2">2.8.4.3</ecNumber>
    </recommendedName>
</protein>
<evidence type="ECO:0000259" key="3">
    <source>
        <dbReference type="PROSITE" id="PS50926"/>
    </source>
</evidence>
<feature type="domain" description="TRAM" evidence="3">
    <location>
        <begin position="46"/>
        <end position="114"/>
    </location>
</feature>
<dbReference type="PANTHER" id="PTHR43020">
    <property type="entry name" value="CDK5 REGULATORY SUBUNIT-ASSOCIATED PROTEIN 1"/>
    <property type="match status" value="1"/>
</dbReference>
<dbReference type="PANTHER" id="PTHR43020:SF2">
    <property type="entry name" value="MITOCHONDRIAL TRNA METHYLTHIOTRANSFERASE CDK5RAP1"/>
    <property type="match status" value="1"/>
</dbReference>
<feature type="non-terminal residue" evidence="4">
    <location>
        <position position="1"/>
    </location>
</feature>
<comment type="caution">
    <text evidence="4">The sequence shown here is derived from an EMBL/GenBank/DDBJ whole genome shotgun (WGS) entry which is preliminary data.</text>
</comment>
<dbReference type="EMBL" id="JABZGW010000156">
    <property type="protein sequence ID" value="MBF4807878.1"/>
    <property type="molecule type" value="Genomic_DNA"/>
</dbReference>
<proteinExistence type="predicted"/>
<evidence type="ECO:0000256" key="1">
    <source>
        <dbReference type="ARBA" id="ARBA00003234"/>
    </source>
</evidence>
<dbReference type="EC" id="2.8.4.3" evidence="2"/>
<accession>A0A930VZY3</accession>
<comment type="function">
    <text evidence="1">Catalyzes the methylthiolation of N6-(dimethylallyl)adenosine (i(6)A), leading to the formation of 2-methylthio-N6-(dimethylallyl)adenosine (ms(2)i(6)A) at position 37 in tRNAs that read codons beginning with uridine.</text>
</comment>
<organism evidence="4 5">
    <name type="scientific">Lancefieldella rimae</name>
    <dbReference type="NCBI Taxonomy" id="1383"/>
    <lineage>
        <taxon>Bacteria</taxon>
        <taxon>Bacillati</taxon>
        <taxon>Actinomycetota</taxon>
        <taxon>Coriobacteriia</taxon>
        <taxon>Coriobacteriales</taxon>
        <taxon>Atopobiaceae</taxon>
        <taxon>Lancefieldella</taxon>
    </lineage>
</organism>
<evidence type="ECO:0000313" key="4">
    <source>
        <dbReference type="EMBL" id="MBF4807878.1"/>
    </source>
</evidence>
<dbReference type="Proteomes" id="UP000698335">
    <property type="component" value="Unassembled WGS sequence"/>
</dbReference>
<dbReference type="GO" id="GO:0005829">
    <property type="term" value="C:cytosol"/>
    <property type="evidence" value="ECO:0007669"/>
    <property type="project" value="TreeGrafter"/>
</dbReference>
<dbReference type="AlphaFoldDB" id="A0A930VZY3"/>
<evidence type="ECO:0000256" key="2">
    <source>
        <dbReference type="ARBA" id="ARBA00033765"/>
    </source>
</evidence>
<gene>
    <name evidence="4" type="ORF">HXK26_04200</name>
</gene>
<dbReference type="Gene3D" id="3.30.750.200">
    <property type="match status" value="1"/>
</dbReference>
<dbReference type="InterPro" id="IPR002792">
    <property type="entry name" value="TRAM_dom"/>
</dbReference>
<dbReference type="GO" id="GO:0051539">
    <property type="term" value="F:4 iron, 4 sulfur cluster binding"/>
    <property type="evidence" value="ECO:0007669"/>
    <property type="project" value="TreeGrafter"/>
</dbReference>
<reference evidence="4" key="1">
    <citation type="submission" date="2020-04" db="EMBL/GenBank/DDBJ databases">
        <title>Deep metagenomics examines the oral microbiome during advanced dental caries in children, revealing novel taxa and co-occurrences with host molecules.</title>
        <authorList>
            <person name="Baker J.L."/>
            <person name="Morton J.T."/>
            <person name="Dinis M."/>
            <person name="Alvarez R."/>
            <person name="Tran N.C."/>
            <person name="Knight R."/>
            <person name="Edlund A."/>
        </authorList>
    </citation>
    <scope>NUCLEOTIDE SEQUENCE</scope>
    <source>
        <strain evidence="4">JCVI_38_bin.5</strain>
    </source>
</reference>
<evidence type="ECO:0000313" key="5">
    <source>
        <dbReference type="Proteomes" id="UP000698335"/>
    </source>
</evidence>
<dbReference type="Pfam" id="PF01938">
    <property type="entry name" value="TRAM"/>
    <property type="match status" value="1"/>
</dbReference>
<sequence length="117" mass="13367">AYTFIYSKRPGTPAAKFEDNTSHEVIQERFNRLTDLVAKQAFEANQKDLHTTVSVLVESTSKRDNRVMVGHSEKNQTVHFVLPEGHVSDDYIGKVVDVYVEKARTWYLKGTLQGEPR</sequence>
<name>A0A930VZY3_9ACTN</name>
<dbReference type="GO" id="GO:0035597">
    <property type="term" value="F:tRNA-2-methylthio-N(6)-dimethylallyladenosine(37) synthase activity"/>
    <property type="evidence" value="ECO:0007669"/>
    <property type="project" value="UniProtKB-EC"/>
</dbReference>
<dbReference type="PROSITE" id="PS50926">
    <property type="entry name" value="TRAM"/>
    <property type="match status" value="1"/>
</dbReference>